<dbReference type="Proteomes" id="UP001307760">
    <property type="component" value="Unassembled WGS sequence"/>
</dbReference>
<dbReference type="InterPro" id="IPR000794">
    <property type="entry name" value="Beta-ketoacyl_synthase"/>
</dbReference>
<dbReference type="SMART" id="SM00825">
    <property type="entry name" value="PKS_KS"/>
    <property type="match status" value="1"/>
</dbReference>
<dbReference type="Pfam" id="PF02801">
    <property type="entry name" value="Ketoacyl-synt_C"/>
    <property type="match status" value="1"/>
</dbReference>
<evidence type="ECO:0000256" key="3">
    <source>
        <dbReference type="RuleBase" id="RU003694"/>
    </source>
</evidence>
<evidence type="ECO:0000256" key="1">
    <source>
        <dbReference type="ARBA" id="ARBA00008467"/>
    </source>
</evidence>
<dbReference type="RefSeq" id="WP_330823735.1">
    <property type="nucleotide sequence ID" value="NZ_JAZBJP010000037.1"/>
</dbReference>
<gene>
    <name evidence="5" type="ORF">V2J85_34285</name>
</gene>
<evidence type="ECO:0000256" key="2">
    <source>
        <dbReference type="ARBA" id="ARBA00022679"/>
    </source>
</evidence>
<reference evidence="5 6" key="1">
    <citation type="submission" date="2023-12" db="EMBL/GenBank/DDBJ databases">
        <title>30 novel species of actinomycetes from the DSMZ collection.</title>
        <authorList>
            <person name="Nouioui I."/>
        </authorList>
    </citation>
    <scope>NUCLEOTIDE SEQUENCE [LARGE SCALE GENOMIC DNA]</scope>
    <source>
        <strain evidence="5 6">DSM 41528</strain>
    </source>
</reference>
<evidence type="ECO:0000313" key="5">
    <source>
        <dbReference type="EMBL" id="MEE4424349.1"/>
    </source>
</evidence>
<name>A0ABU7NZN9_9ACTN</name>
<dbReference type="InterPro" id="IPR014031">
    <property type="entry name" value="Ketoacyl_synth_C"/>
</dbReference>
<feature type="domain" description="Ketosynthase family 3 (KS3)" evidence="4">
    <location>
        <begin position="400"/>
        <end position="823"/>
    </location>
</feature>
<keyword evidence="2 3" id="KW-0808">Transferase</keyword>
<dbReference type="PANTHER" id="PTHR11712:SF336">
    <property type="entry name" value="3-OXOACYL-[ACYL-CARRIER-PROTEIN] SYNTHASE, MITOCHONDRIAL"/>
    <property type="match status" value="1"/>
</dbReference>
<dbReference type="InterPro" id="IPR014030">
    <property type="entry name" value="Ketoacyl_synth_N"/>
</dbReference>
<dbReference type="SUPFAM" id="SSF53901">
    <property type="entry name" value="Thiolase-like"/>
    <property type="match status" value="4"/>
</dbReference>
<comment type="caution">
    <text evidence="5">The sequence shown here is derived from an EMBL/GenBank/DDBJ whole genome shotgun (WGS) entry which is preliminary data.</text>
</comment>
<dbReference type="CDD" id="cd00834">
    <property type="entry name" value="KAS_I_II"/>
    <property type="match status" value="1"/>
</dbReference>
<accession>A0ABU7NZN9</accession>
<comment type="similarity">
    <text evidence="1 3">Belongs to the thiolase-like superfamily. Beta-ketoacyl-ACP synthases family.</text>
</comment>
<sequence>MTNLDAVRLTAPGLYTAAGADPASLWEALVAGKDTGRPDELLAEAWPGAGTAFLVDDPDAATLGVHRRVLRTSEKQARMALYGARLALTGPSVTGPVGGEGWGLYLGLPTVDEQLLRFSALDGLRRAADDSPGAVAALYGREVPPFSGLSHLNSTAAAHISAVFGLTGAMAAYSPFSDAGLSALVDGVLSVAEGENEAAVIGAVSPKVHPLLFPQYEELGWTGAAPGEGAAFLVARRGPDVPGARDVPAAPDGPAVRLAGYGRGFGADGADLTSALTEAVHAALAMAGTDAAGIGWVLPDAGWTAAGEQAQRAALDRVFGPAGARPAVAGAERATGVLGPAHPLAHVVLALHGLATGRLLADDGETGPRGAAAGLPGAGAGLRRTRSGVCRRTGRSRIMSRRVVVTGLGAVCGLGLDWQTVWEGLCEGRSAIRGWQPPGVDDFPVRYAAPVDDAAFAARYGADEDPGPVERRVRFGLAAAGQALADAGLAAGGDGAWTAGRIGTAVGSGVPERDPLELLPALGEDGQPSWQALYARRDRLDRASGLFCTNDALAAGIAARHRLRGPALNFSTACAGATHAIGHGFRMIRRGEVDAMVVGGADSVLNLPTMTGLHLLGAPSTSELFGDRLCRAFDRDRSGLVAAEGAAMLVLESEESARRRGAIVYAEVAGFGSSLDAYQVTAPHPDGVGAALAMRRALADGGVAPEAVDSVNAHGTSTPLNDPIETRAIKDVFAGGEHYRKLAVTANKTMLGHLIAAAGAPELIATVLSVRDGIVPPTLNLENPDPACDLDYVPDKARHQEVSVAVSNSFGFGGLNASLVVRGYDD</sequence>
<dbReference type="InterPro" id="IPR020841">
    <property type="entry name" value="PKS_Beta-ketoAc_synthase_dom"/>
</dbReference>
<protein>
    <submittedName>
        <fullName evidence="5">Beta-ketoacyl synthase N-terminal-like domain-containing protein</fullName>
    </submittedName>
</protein>
<dbReference type="InterPro" id="IPR016039">
    <property type="entry name" value="Thiolase-like"/>
</dbReference>
<keyword evidence="6" id="KW-1185">Reference proteome</keyword>
<dbReference type="Pfam" id="PF00109">
    <property type="entry name" value="ketoacyl-synt"/>
    <property type="match status" value="2"/>
</dbReference>
<dbReference type="Gene3D" id="3.40.47.10">
    <property type="match status" value="2"/>
</dbReference>
<dbReference type="PANTHER" id="PTHR11712">
    <property type="entry name" value="POLYKETIDE SYNTHASE-RELATED"/>
    <property type="match status" value="1"/>
</dbReference>
<organism evidence="5 6">
    <name type="scientific">Streptomyces bugieae</name>
    <dbReference type="NCBI Taxonomy" id="3098223"/>
    <lineage>
        <taxon>Bacteria</taxon>
        <taxon>Bacillati</taxon>
        <taxon>Actinomycetota</taxon>
        <taxon>Actinomycetes</taxon>
        <taxon>Kitasatosporales</taxon>
        <taxon>Streptomycetaceae</taxon>
        <taxon>Streptomyces</taxon>
    </lineage>
</organism>
<evidence type="ECO:0000313" key="6">
    <source>
        <dbReference type="Proteomes" id="UP001307760"/>
    </source>
</evidence>
<dbReference type="EMBL" id="JAZBJP010000037">
    <property type="protein sequence ID" value="MEE4424349.1"/>
    <property type="molecule type" value="Genomic_DNA"/>
</dbReference>
<dbReference type="PROSITE" id="PS52004">
    <property type="entry name" value="KS3_2"/>
    <property type="match status" value="1"/>
</dbReference>
<evidence type="ECO:0000259" key="4">
    <source>
        <dbReference type="PROSITE" id="PS52004"/>
    </source>
</evidence>
<proteinExistence type="inferred from homology"/>